<dbReference type="InterPro" id="IPR036515">
    <property type="entry name" value="Transposase_17_sf"/>
</dbReference>
<dbReference type="GO" id="GO:0006313">
    <property type="term" value="P:DNA transposition"/>
    <property type="evidence" value="ECO:0007669"/>
    <property type="project" value="InterPro"/>
</dbReference>
<sequence length="227" mass="26750">MRVEPFATDSYVHVLKRGGRGMSIVNDDADRWRFVRLLYYVNDVYANEWWERDTKNLGIFGRPDSWPERKPLVKILGYTLMSNHFHLFLKEINKGGISKFMQRLCGSMTRTFNEKYDQKGSIFQGAYKARTVNDDEYMRYLAVYIMVKNPFELYPGGWTKAIRTFNDAYDWATRYPFSSLADYAGERDHSQILDKDILGEIFQNPRDLKNFAKDCIEGIKLREISLE</sequence>
<gene>
    <name evidence="2" type="ORF">A2664_00090</name>
</gene>
<evidence type="ECO:0000259" key="1">
    <source>
        <dbReference type="SMART" id="SM01321"/>
    </source>
</evidence>
<dbReference type="EMBL" id="MHRF01000012">
    <property type="protein sequence ID" value="OHA17850.1"/>
    <property type="molecule type" value="Genomic_DNA"/>
</dbReference>
<dbReference type="STRING" id="1802301.A2664_00090"/>
<proteinExistence type="predicted"/>
<evidence type="ECO:0000313" key="3">
    <source>
        <dbReference type="Proteomes" id="UP000178873"/>
    </source>
</evidence>
<dbReference type="Pfam" id="PF01797">
    <property type="entry name" value="Y1_Tnp"/>
    <property type="match status" value="1"/>
</dbReference>
<dbReference type="PANTHER" id="PTHR34322:SF2">
    <property type="entry name" value="TRANSPOSASE IS200-LIKE DOMAIN-CONTAINING PROTEIN"/>
    <property type="match status" value="1"/>
</dbReference>
<name>A0A1G2M1S8_9BACT</name>
<accession>A0A1G2M1S8</accession>
<dbReference type="GO" id="GO:0004803">
    <property type="term" value="F:transposase activity"/>
    <property type="evidence" value="ECO:0007669"/>
    <property type="project" value="InterPro"/>
</dbReference>
<dbReference type="InterPro" id="IPR002686">
    <property type="entry name" value="Transposase_17"/>
</dbReference>
<dbReference type="AlphaFoldDB" id="A0A1G2M1S8"/>
<dbReference type="Gene3D" id="3.30.70.1290">
    <property type="entry name" value="Transposase IS200-like"/>
    <property type="match status" value="1"/>
</dbReference>
<protein>
    <recommendedName>
        <fullName evidence="1">Transposase IS200-like domain-containing protein</fullName>
    </recommendedName>
</protein>
<dbReference type="PANTHER" id="PTHR34322">
    <property type="entry name" value="TRANSPOSASE, Y1_TNP DOMAIN-CONTAINING"/>
    <property type="match status" value="1"/>
</dbReference>
<dbReference type="SUPFAM" id="SSF143422">
    <property type="entry name" value="Transposase IS200-like"/>
    <property type="match status" value="1"/>
</dbReference>
<organism evidence="2 3">
    <name type="scientific">Candidatus Taylorbacteria bacterium RIFCSPHIGHO2_01_FULL_46_22b</name>
    <dbReference type="NCBI Taxonomy" id="1802301"/>
    <lineage>
        <taxon>Bacteria</taxon>
        <taxon>Candidatus Tayloriibacteriota</taxon>
    </lineage>
</organism>
<dbReference type="Proteomes" id="UP000178873">
    <property type="component" value="Unassembled WGS sequence"/>
</dbReference>
<dbReference type="GO" id="GO:0003677">
    <property type="term" value="F:DNA binding"/>
    <property type="evidence" value="ECO:0007669"/>
    <property type="project" value="InterPro"/>
</dbReference>
<comment type="caution">
    <text evidence="2">The sequence shown here is derived from an EMBL/GenBank/DDBJ whole genome shotgun (WGS) entry which is preliminary data.</text>
</comment>
<feature type="domain" description="Transposase IS200-like" evidence="1">
    <location>
        <begin position="7"/>
        <end position="148"/>
    </location>
</feature>
<dbReference type="SMART" id="SM01321">
    <property type="entry name" value="Y1_Tnp"/>
    <property type="match status" value="1"/>
</dbReference>
<evidence type="ECO:0000313" key="2">
    <source>
        <dbReference type="EMBL" id="OHA17850.1"/>
    </source>
</evidence>
<reference evidence="2 3" key="1">
    <citation type="journal article" date="2016" name="Nat. Commun.">
        <title>Thousands of microbial genomes shed light on interconnected biogeochemical processes in an aquifer system.</title>
        <authorList>
            <person name="Anantharaman K."/>
            <person name="Brown C.T."/>
            <person name="Hug L.A."/>
            <person name="Sharon I."/>
            <person name="Castelle C.J."/>
            <person name="Probst A.J."/>
            <person name="Thomas B.C."/>
            <person name="Singh A."/>
            <person name="Wilkins M.J."/>
            <person name="Karaoz U."/>
            <person name="Brodie E.L."/>
            <person name="Williams K.H."/>
            <person name="Hubbard S.S."/>
            <person name="Banfield J.F."/>
        </authorList>
    </citation>
    <scope>NUCLEOTIDE SEQUENCE [LARGE SCALE GENOMIC DNA]</scope>
</reference>